<evidence type="ECO:0000313" key="4">
    <source>
        <dbReference type="Proteomes" id="UP001140293"/>
    </source>
</evidence>
<feature type="region of interest" description="Disordered" evidence="1">
    <location>
        <begin position="21"/>
        <end position="74"/>
    </location>
</feature>
<dbReference type="RefSeq" id="WP_264015431.1">
    <property type="nucleotide sequence ID" value="NZ_JACKSJ010000235.1"/>
</dbReference>
<evidence type="ECO:0000256" key="2">
    <source>
        <dbReference type="SAM" id="SignalP"/>
    </source>
</evidence>
<dbReference type="Proteomes" id="UP001140293">
    <property type="component" value="Unassembled WGS sequence"/>
</dbReference>
<dbReference type="InterPro" id="IPR011045">
    <property type="entry name" value="N2O_reductase_N"/>
</dbReference>
<evidence type="ECO:0000256" key="1">
    <source>
        <dbReference type="SAM" id="MobiDB-lite"/>
    </source>
</evidence>
<dbReference type="AlphaFoldDB" id="A0A9X3BQK9"/>
<dbReference type="SUPFAM" id="SSF50974">
    <property type="entry name" value="Nitrous oxide reductase, N-terminal domain"/>
    <property type="match status" value="1"/>
</dbReference>
<protein>
    <submittedName>
        <fullName evidence="3">YncE family protein</fullName>
    </submittedName>
</protein>
<reference evidence="3" key="2">
    <citation type="journal article" date="2022" name="BMC Genomics">
        <title>Comparative genome analysis of mycobacteria focusing on tRNA and non-coding RNA.</title>
        <authorList>
            <person name="Behra P.R.K."/>
            <person name="Pettersson B.M.F."/>
            <person name="Ramesh M."/>
            <person name="Das S."/>
            <person name="Dasgupta S."/>
            <person name="Kirsebom L.A."/>
        </authorList>
    </citation>
    <scope>NUCLEOTIDE SEQUENCE</scope>
    <source>
        <strain evidence="3">DSM 44615</strain>
    </source>
</reference>
<name>A0A9X3BQK9_9MYCO</name>
<proteinExistence type="predicted"/>
<dbReference type="Gene3D" id="2.130.10.10">
    <property type="entry name" value="YVTN repeat-like/Quinoprotein amine dehydrogenase"/>
    <property type="match status" value="2"/>
</dbReference>
<dbReference type="EMBL" id="JACKSJ010000235">
    <property type="protein sequence ID" value="MCV7173265.1"/>
    <property type="molecule type" value="Genomic_DNA"/>
</dbReference>
<sequence>MTLRPLLLTLVLILAGCGGEAAEQSPAEPSTPGAATTTTGLLPSGVPTEGNRPPAGDLPPPAEPQQAPRQTAPVPGRTVAVGTAPEGVVVDAQTRIVAVATRKPDTLVLLDADSGDVVARTPLPGFVRHLQLAAPGGPVLVPVESADALIRVELPGGRAEPQVITGTVPHDAAQAPNGTVFVANELGGTVAAVRGDDIVKVFTDSVQPAGLAPVGTSMGLLDVRKNDLTVYDSDRLTIVGSTPAGEGPTHLVADRHGRMIATDTRGDAVRVFEPRPTPREVASVPQAGGPYGIAYDPTRDRLWVASSGTNEVVGYDMSSAQPRELQRLPTVQNPYTLGVDATTGRLFVAGVSGGVVQIIDPA</sequence>
<gene>
    <name evidence="3" type="ORF">H7I41_25400</name>
</gene>
<evidence type="ECO:0000313" key="3">
    <source>
        <dbReference type="EMBL" id="MCV7173265.1"/>
    </source>
</evidence>
<organism evidence="3 4">
    <name type="scientific">[Mycobacterium] manitobense</name>
    <dbReference type="NCBI Taxonomy" id="190147"/>
    <lineage>
        <taxon>Bacteria</taxon>
        <taxon>Bacillati</taxon>
        <taxon>Actinomycetota</taxon>
        <taxon>Actinomycetes</taxon>
        <taxon>Mycobacteriales</taxon>
        <taxon>Mycobacteriaceae</taxon>
        <taxon>Mycolicibacterium</taxon>
    </lineage>
</organism>
<dbReference type="PANTHER" id="PTHR47197:SF3">
    <property type="entry name" value="DIHYDRO-HEME D1 DEHYDROGENASE"/>
    <property type="match status" value="1"/>
</dbReference>
<feature type="signal peptide" evidence="2">
    <location>
        <begin position="1"/>
        <end position="21"/>
    </location>
</feature>
<keyword evidence="4" id="KW-1185">Reference proteome</keyword>
<dbReference type="PROSITE" id="PS51257">
    <property type="entry name" value="PROKAR_LIPOPROTEIN"/>
    <property type="match status" value="1"/>
</dbReference>
<dbReference type="InterPro" id="IPR015943">
    <property type="entry name" value="WD40/YVTN_repeat-like_dom_sf"/>
</dbReference>
<dbReference type="PANTHER" id="PTHR47197">
    <property type="entry name" value="PROTEIN NIRF"/>
    <property type="match status" value="1"/>
</dbReference>
<reference evidence="3" key="1">
    <citation type="submission" date="2020-07" db="EMBL/GenBank/DDBJ databases">
        <authorList>
            <person name="Pettersson B.M.F."/>
            <person name="Behra P.R.K."/>
            <person name="Ramesh M."/>
            <person name="Das S."/>
            <person name="Dasgupta S."/>
            <person name="Kirsebom L.A."/>
        </authorList>
    </citation>
    <scope>NUCLEOTIDE SEQUENCE</scope>
    <source>
        <strain evidence="3">DSM 44615</strain>
    </source>
</reference>
<keyword evidence="2" id="KW-0732">Signal</keyword>
<feature type="compositionally biased region" description="Low complexity" evidence="1">
    <location>
        <begin position="64"/>
        <end position="73"/>
    </location>
</feature>
<feature type="chain" id="PRO_5040758162" evidence="2">
    <location>
        <begin position="22"/>
        <end position="362"/>
    </location>
</feature>
<comment type="caution">
    <text evidence="3">The sequence shown here is derived from an EMBL/GenBank/DDBJ whole genome shotgun (WGS) entry which is preliminary data.</text>
</comment>
<dbReference type="InterPro" id="IPR051200">
    <property type="entry name" value="Host-pathogen_enzymatic-act"/>
</dbReference>
<feature type="compositionally biased region" description="Low complexity" evidence="1">
    <location>
        <begin position="25"/>
        <end position="45"/>
    </location>
</feature>
<accession>A0A9X3BQK9</accession>